<accession>A0ABN9PV63</accession>
<dbReference type="EMBL" id="CAUYUJ010001682">
    <property type="protein sequence ID" value="CAK0797132.1"/>
    <property type="molecule type" value="Genomic_DNA"/>
</dbReference>
<gene>
    <name evidence="1" type="ORF">PCOR1329_LOCUS6305</name>
</gene>
<dbReference type="Proteomes" id="UP001189429">
    <property type="component" value="Unassembled WGS sequence"/>
</dbReference>
<evidence type="ECO:0000313" key="2">
    <source>
        <dbReference type="Proteomes" id="UP001189429"/>
    </source>
</evidence>
<comment type="caution">
    <text evidence="1">The sequence shown here is derived from an EMBL/GenBank/DDBJ whole genome shotgun (WGS) entry which is preliminary data.</text>
</comment>
<keyword evidence="2" id="KW-1185">Reference proteome</keyword>
<protein>
    <submittedName>
        <fullName evidence="1">Uncharacterized protein</fullName>
    </submittedName>
</protein>
<organism evidence="1 2">
    <name type="scientific">Prorocentrum cordatum</name>
    <dbReference type="NCBI Taxonomy" id="2364126"/>
    <lineage>
        <taxon>Eukaryota</taxon>
        <taxon>Sar</taxon>
        <taxon>Alveolata</taxon>
        <taxon>Dinophyceae</taxon>
        <taxon>Prorocentrales</taxon>
        <taxon>Prorocentraceae</taxon>
        <taxon>Prorocentrum</taxon>
    </lineage>
</organism>
<name>A0ABN9PV63_9DINO</name>
<evidence type="ECO:0000313" key="1">
    <source>
        <dbReference type="EMBL" id="CAK0797132.1"/>
    </source>
</evidence>
<proteinExistence type="predicted"/>
<reference evidence="1" key="1">
    <citation type="submission" date="2023-10" db="EMBL/GenBank/DDBJ databases">
        <authorList>
            <person name="Chen Y."/>
            <person name="Shah S."/>
            <person name="Dougan E. K."/>
            <person name="Thang M."/>
            <person name="Chan C."/>
        </authorList>
    </citation>
    <scope>NUCLEOTIDE SEQUENCE [LARGE SCALE GENOMIC DNA]</scope>
</reference>
<sequence length="353" mass="38262">MAVLEAAPIQRRTRNRHQEILRNFLARSNGRPPAAEGQVGVAIAEWLGVLRLDGEDLRAGSWAFATVTLFAGLNGASGARMPRCRHALRGFRRLAPPRSRLPMPYMVEARAVMELLARRRVKSALAVPTTFALYLRAGGALHIRAVDLGPPVSDVGALAAVTSDFKIDVEARGARAALGAALMCTRRRGGAAHDYASGYRRLEDARRLGRWRQRLAQVAPYLTPALKAHGELCMELLSARVFAVVFSGGGRLSDAISGAGVTALLWDISLGDNYDLRCRRNRHLLVGWVRGGLVVGVHVSTPCPSFSRARDIPPGPPRLRSDSEPMGLGGLSQADQEKVAIGNIMFLFGVYYT</sequence>